<dbReference type="OrthoDB" id="3243429at2759"/>
<accession>A0A9Q3GJ35</accession>
<dbReference type="Proteomes" id="UP000765509">
    <property type="component" value="Unassembled WGS sequence"/>
</dbReference>
<protein>
    <recommendedName>
        <fullName evidence="3">GAG-pre-integrase domain-containing protein</fullName>
    </recommendedName>
</protein>
<evidence type="ECO:0008006" key="3">
    <source>
        <dbReference type="Google" id="ProtNLM"/>
    </source>
</evidence>
<dbReference type="InterPro" id="IPR039537">
    <property type="entry name" value="Retrotran_Ty1/copia-like"/>
</dbReference>
<sequence>MKVDYHLPTDNKAIAKESPWHKRLGHAGRSIIKSMGLPPSNDSCEIRNLNRINLLPFKDHFEPAYLPLDCVHVDLVGSISPPSISGFRYFLTIVNQSTSYKIVQLLKNKSDAFNKKVVISRHVWFNESIFPELKQQGGNADPLNVTWDSIEGQAVVNEFHVPLENQEPVDEVWMPSIQDTMPTSELELVDEVLPANEIASLPASDGQAQPPVCIKVSAVILINKASCLTPGKLGLFLLLRMRL</sequence>
<proteinExistence type="predicted"/>
<dbReference type="Gene3D" id="3.30.420.10">
    <property type="entry name" value="Ribonuclease H-like superfamily/Ribonuclease H"/>
    <property type="match status" value="1"/>
</dbReference>
<evidence type="ECO:0000313" key="1">
    <source>
        <dbReference type="EMBL" id="MBW0468372.1"/>
    </source>
</evidence>
<organism evidence="1 2">
    <name type="scientific">Austropuccinia psidii MF-1</name>
    <dbReference type="NCBI Taxonomy" id="1389203"/>
    <lineage>
        <taxon>Eukaryota</taxon>
        <taxon>Fungi</taxon>
        <taxon>Dikarya</taxon>
        <taxon>Basidiomycota</taxon>
        <taxon>Pucciniomycotina</taxon>
        <taxon>Pucciniomycetes</taxon>
        <taxon>Pucciniales</taxon>
        <taxon>Sphaerophragmiaceae</taxon>
        <taxon>Austropuccinia</taxon>
    </lineage>
</organism>
<comment type="caution">
    <text evidence="1">The sequence shown here is derived from an EMBL/GenBank/DDBJ whole genome shotgun (WGS) entry which is preliminary data.</text>
</comment>
<dbReference type="GO" id="GO:0003676">
    <property type="term" value="F:nucleic acid binding"/>
    <property type="evidence" value="ECO:0007669"/>
    <property type="project" value="InterPro"/>
</dbReference>
<dbReference type="EMBL" id="AVOT02001847">
    <property type="protein sequence ID" value="MBW0468372.1"/>
    <property type="molecule type" value="Genomic_DNA"/>
</dbReference>
<gene>
    <name evidence="1" type="ORF">O181_008087</name>
</gene>
<dbReference type="PANTHER" id="PTHR42648">
    <property type="entry name" value="TRANSPOSASE, PUTATIVE-RELATED"/>
    <property type="match status" value="1"/>
</dbReference>
<name>A0A9Q3GJ35_9BASI</name>
<dbReference type="AlphaFoldDB" id="A0A9Q3GJ35"/>
<dbReference type="PANTHER" id="PTHR42648:SF28">
    <property type="entry name" value="TRANSPOSON-ENCODED PROTEIN WITH RIBONUCLEASE H-LIKE AND RETROVIRUS ZINC FINGER-LIKE DOMAINS"/>
    <property type="match status" value="1"/>
</dbReference>
<dbReference type="InterPro" id="IPR036397">
    <property type="entry name" value="RNaseH_sf"/>
</dbReference>
<reference evidence="1" key="1">
    <citation type="submission" date="2021-03" db="EMBL/GenBank/DDBJ databases">
        <title>Draft genome sequence of rust myrtle Austropuccinia psidii MF-1, a brazilian biotype.</title>
        <authorList>
            <person name="Quecine M.C."/>
            <person name="Pachon D.M.R."/>
            <person name="Bonatelli M.L."/>
            <person name="Correr F.H."/>
            <person name="Franceschini L.M."/>
            <person name="Leite T.F."/>
            <person name="Margarido G.R.A."/>
            <person name="Almeida C.A."/>
            <person name="Ferrarezi J.A."/>
            <person name="Labate C.A."/>
        </authorList>
    </citation>
    <scope>NUCLEOTIDE SEQUENCE</scope>
    <source>
        <strain evidence="1">MF-1</strain>
    </source>
</reference>
<evidence type="ECO:0000313" key="2">
    <source>
        <dbReference type="Proteomes" id="UP000765509"/>
    </source>
</evidence>
<keyword evidence="2" id="KW-1185">Reference proteome</keyword>